<dbReference type="Proteomes" id="UP000194903">
    <property type="component" value="Unassembled WGS sequence"/>
</dbReference>
<accession>A0A252F786</accession>
<dbReference type="InterPro" id="IPR036388">
    <property type="entry name" value="WH-like_DNA-bd_sf"/>
</dbReference>
<dbReference type="GO" id="GO:0003700">
    <property type="term" value="F:DNA-binding transcription factor activity"/>
    <property type="evidence" value="ECO:0007669"/>
    <property type="project" value="TreeGrafter"/>
</dbReference>
<dbReference type="EMBL" id="NHOC01000002">
    <property type="protein sequence ID" value="OUM21520.1"/>
    <property type="molecule type" value="Genomic_DNA"/>
</dbReference>
<dbReference type="OrthoDB" id="9808360at2"/>
<dbReference type="AlphaFoldDB" id="A0A252F786"/>
<evidence type="ECO:0000313" key="2">
    <source>
        <dbReference type="EMBL" id="OUM21520.1"/>
    </source>
</evidence>
<dbReference type="NCBIfam" id="TIGR00738">
    <property type="entry name" value="rrf2_super"/>
    <property type="match status" value="1"/>
</dbReference>
<protein>
    <submittedName>
        <fullName evidence="2">Rrf2 family transcriptional regulator</fullName>
    </submittedName>
</protein>
<dbReference type="PANTHER" id="PTHR33221:SF5">
    <property type="entry name" value="HTH-TYPE TRANSCRIPTIONAL REGULATOR ISCR"/>
    <property type="match status" value="1"/>
</dbReference>
<organism evidence="2 3">
    <name type="scientific">Butyricicoccus porcorum</name>
    <dbReference type="NCBI Taxonomy" id="1945634"/>
    <lineage>
        <taxon>Bacteria</taxon>
        <taxon>Bacillati</taxon>
        <taxon>Bacillota</taxon>
        <taxon>Clostridia</taxon>
        <taxon>Eubacteriales</taxon>
        <taxon>Butyricicoccaceae</taxon>
        <taxon>Butyricicoccus</taxon>
    </lineage>
</organism>
<sequence>MRISTKGRYALAVMLDLSIYDTGENISIKTIAKRLNLSGKYLEQVVGVLTKAGFVKSVRGSSGGYRLAKQPKEYTVGAILRLTEGSLAPVACVEDGEPASEADSGVIMTVWQELNDAINSVVDRITLEDLVGRNQMMADYYSI</sequence>
<dbReference type="PROSITE" id="PS51197">
    <property type="entry name" value="HTH_RRF2_2"/>
    <property type="match status" value="1"/>
</dbReference>
<evidence type="ECO:0000256" key="1">
    <source>
        <dbReference type="ARBA" id="ARBA00023125"/>
    </source>
</evidence>
<dbReference type="PANTHER" id="PTHR33221">
    <property type="entry name" value="WINGED HELIX-TURN-HELIX TRANSCRIPTIONAL REGULATOR, RRF2 FAMILY"/>
    <property type="match status" value="1"/>
</dbReference>
<dbReference type="RefSeq" id="WP_087017547.1">
    <property type="nucleotide sequence ID" value="NZ_NHOC01000002.1"/>
</dbReference>
<dbReference type="Gene3D" id="1.10.10.10">
    <property type="entry name" value="Winged helix-like DNA-binding domain superfamily/Winged helix DNA-binding domain"/>
    <property type="match status" value="1"/>
</dbReference>
<comment type="caution">
    <text evidence="2">The sequence shown here is derived from an EMBL/GenBank/DDBJ whole genome shotgun (WGS) entry which is preliminary data.</text>
</comment>
<gene>
    <name evidence="2" type="ORF">CBW42_02835</name>
</gene>
<dbReference type="GO" id="GO:0003677">
    <property type="term" value="F:DNA binding"/>
    <property type="evidence" value="ECO:0007669"/>
    <property type="project" value="UniProtKB-KW"/>
</dbReference>
<dbReference type="Pfam" id="PF02082">
    <property type="entry name" value="Rrf2"/>
    <property type="match status" value="1"/>
</dbReference>
<dbReference type="InterPro" id="IPR000944">
    <property type="entry name" value="Tscrpt_reg_Rrf2"/>
</dbReference>
<proteinExistence type="predicted"/>
<keyword evidence="1" id="KW-0238">DNA-binding</keyword>
<keyword evidence="3" id="KW-1185">Reference proteome</keyword>
<dbReference type="SUPFAM" id="SSF46785">
    <property type="entry name" value="Winged helix' DNA-binding domain"/>
    <property type="match status" value="1"/>
</dbReference>
<name>A0A252F786_9FIRM</name>
<evidence type="ECO:0000313" key="3">
    <source>
        <dbReference type="Proteomes" id="UP000194903"/>
    </source>
</evidence>
<dbReference type="GO" id="GO:0005829">
    <property type="term" value="C:cytosol"/>
    <property type="evidence" value="ECO:0007669"/>
    <property type="project" value="TreeGrafter"/>
</dbReference>
<reference evidence="2 3" key="1">
    <citation type="submission" date="2017-05" db="EMBL/GenBank/DDBJ databases">
        <title>Butyricicoccus porcorum sp. nov. a butyrate-producing bacterium from the swine intestinal tract.</title>
        <authorList>
            <person name="Trachsel J."/>
            <person name="Humphrey S."/>
            <person name="Allen H.K."/>
        </authorList>
    </citation>
    <scope>NUCLEOTIDE SEQUENCE [LARGE SCALE GENOMIC DNA]</scope>
    <source>
        <strain evidence="2">BB10</strain>
    </source>
</reference>
<dbReference type="InterPro" id="IPR036390">
    <property type="entry name" value="WH_DNA-bd_sf"/>
</dbReference>